<dbReference type="RefSeq" id="XP_009532383.1">
    <property type="nucleotide sequence ID" value="XM_009534088.1"/>
</dbReference>
<dbReference type="AlphaFoldDB" id="G4ZYL7"/>
<sequence>MEDELHGLQSKWAEELPDSRTLAVAQRSAREKHDVAQTEAAHNELQEVLLQQQLMFATLQSALLHAPLQSIGRDILKALHFDTHLGWDSEEREKALMRHRTRSLATVPLLVDKLVQGPISKKVATRRSADVDKPVTPLSQIDITGCGDCTLISSVFISEIPHTSLKVVYEAISRYFDNIPTWMKRHFGVDAKCTRLNKEDSPAVYWRLKLQGSGIPASVNHVLCSELTQTYGMFHIDAITDDPLHPVSSKDLVQYGLNGITITPRKEPDSDKVVSVTLRWLVVYRYNLLPDDPTIKEELEGIRPILNGDLITSAVCGYLQEQQQASP</sequence>
<evidence type="ECO:0008006" key="3">
    <source>
        <dbReference type="Google" id="ProtNLM"/>
    </source>
</evidence>
<name>G4ZYL7_PHYSP</name>
<dbReference type="Proteomes" id="UP000002640">
    <property type="component" value="Unassembled WGS sequence"/>
</dbReference>
<dbReference type="GeneID" id="20659935"/>
<dbReference type="KEGG" id="psoj:PHYSODRAFT_517535"/>
<keyword evidence="2" id="KW-1185">Reference proteome</keyword>
<dbReference type="OMA" id="HEADQTE"/>
<organism evidence="1 2">
    <name type="scientific">Phytophthora sojae (strain P6497)</name>
    <name type="common">Soybean stem and root rot agent</name>
    <name type="synonym">Phytophthora megasperma f. sp. glycines</name>
    <dbReference type="NCBI Taxonomy" id="1094619"/>
    <lineage>
        <taxon>Eukaryota</taxon>
        <taxon>Sar</taxon>
        <taxon>Stramenopiles</taxon>
        <taxon>Oomycota</taxon>
        <taxon>Peronosporomycetes</taxon>
        <taxon>Peronosporales</taxon>
        <taxon>Peronosporaceae</taxon>
        <taxon>Phytophthora</taxon>
    </lineage>
</organism>
<accession>G4ZYL7</accession>
<dbReference type="SMR" id="G4ZYL7"/>
<gene>
    <name evidence="1" type="ORF">PHYSODRAFT_517535</name>
</gene>
<dbReference type="EMBL" id="JH159157">
    <property type="protein sequence ID" value="EGZ12050.1"/>
    <property type="molecule type" value="Genomic_DNA"/>
</dbReference>
<proteinExistence type="predicted"/>
<evidence type="ECO:0000313" key="1">
    <source>
        <dbReference type="EMBL" id="EGZ12050.1"/>
    </source>
</evidence>
<evidence type="ECO:0000313" key="2">
    <source>
        <dbReference type="Proteomes" id="UP000002640"/>
    </source>
</evidence>
<reference evidence="1 2" key="1">
    <citation type="journal article" date="2006" name="Science">
        <title>Phytophthora genome sequences uncover evolutionary origins and mechanisms of pathogenesis.</title>
        <authorList>
            <person name="Tyler B.M."/>
            <person name="Tripathy S."/>
            <person name="Zhang X."/>
            <person name="Dehal P."/>
            <person name="Jiang R.H."/>
            <person name="Aerts A."/>
            <person name="Arredondo F.D."/>
            <person name="Baxter L."/>
            <person name="Bensasson D."/>
            <person name="Beynon J.L."/>
            <person name="Chapman J."/>
            <person name="Damasceno C.M."/>
            <person name="Dorrance A.E."/>
            <person name="Dou D."/>
            <person name="Dickerman A.W."/>
            <person name="Dubchak I.L."/>
            <person name="Garbelotto M."/>
            <person name="Gijzen M."/>
            <person name="Gordon S.G."/>
            <person name="Govers F."/>
            <person name="Grunwald N.J."/>
            <person name="Huang W."/>
            <person name="Ivors K.L."/>
            <person name="Jones R.W."/>
            <person name="Kamoun S."/>
            <person name="Krampis K."/>
            <person name="Lamour K.H."/>
            <person name="Lee M.K."/>
            <person name="McDonald W.H."/>
            <person name="Medina M."/>
            <person name="Meijer H.J."/>
            <person name="Nordberg E.K."/>
            <person name="Maclean D.J."/>
            <person name="Ospina-Giraldo M.D."/>
            <person name="Morris P.F."/>
            <person name="Phuntumart V."/>
            <person name="Putnam N.H."/>
            <person name="Rash S."/>
            <person name="Rose J.K."/>
            <person name="Sakihama Y."/>
            <person name="Salamov A.A."/>
            <person name="Savidor A."/>
            <person name="Scheuring C.F."/>
            <person name="Smith B.M."/>
            <person name="Sobral B.W."/>
            <person name="Terry A."/>
            <person name="Torto-Alalibo T.A."/>
            <person name="Win J."/>
            <person name="Xu Z."/>
            <person name="Zhang H."/>
            <person name="Grigoriev I.V."/>
            <person name="Rokhsar D.S."/>
            <person name="Boore J.L."/>
        </authorList>
    </citation>
    <scope>NUCLEOTIDE SEQUENCE [LARGE SCALE GENOMIC DNA]</scope>
    <source>
        <strain evidence="1 2">P6497</strain>
    </source>
</reference>
<dbReference type="InParanoid" id="G4ZYL7"/>
<protein>
    <recommendedName>
        <fullName evidence="3">START domain-containing protein</fullName>
    </recommendedName>
</protein>